<keyword evidence="3" id="KW-1185">Reference proteome</keyword>
<dbReference type="RefSeq" id="XP_007415464.1">
    <property type="nucleotide sequence ID" value="XM_007415402.1"/>
</dbReference>
<evidence type="ECO:0000256" key="1">
    <source>
        <dbReference type="SAM" id="MobiDB-lite"/>
    </source>
</evidence>
<reference evidence="3" key="1">
    <citation type="journal article" date="2011" name="Proc. Natl. Acad. Sci. U.S.A.">
        <title>Obligate biotrophy features unraveled by the genomic analysis of rust fungi.</title>
        <authorList>
            <person name="Duplessis S."/>
            <person name="Cuomo C.A."/>
            <person name="Lin Y.-C."/>
            <person name="Aerts A."/>
            <person name="Tisserant E."/>
            <person name="Veneault-Fourrey C."/>
            <person name="Joly D.L."/>
            <person name="Hacquard S."/>
            <person name="Amselem J."/>
            <person name="Cantarel B.L."/>
            <person name="Chiu R."/>
            <person name="Coutinho P.M."/>
            <person name="Feau N."/>
            <person name="Field M."/>
            <person name="Frey P."/>
            <person name="Gelhaye E."/>
            <person name="Goldberg J."/>
            <person name="Grabherr M.G."/>
            <person name="Kodira C.D."/>
            <person name="Kohler A."/>
            <person name="Kuees U."/>
            <person name="Lindquist E.A."/>
            <person name="Lucas S.M."/>
            <person name="Mago R."/>
            <person name="Mauceli E."/>
            <person name="Morin E."/>
            <person name="Murat C."/>
            <person name="Pangilinan J.L."/>
            <person name="Park R."/>
            <person name="Pearson M."/>
            <person name="Quesneville H."/>
            <person name="Rouhier N."/>
            <person name="Sakthikumar S."/>
            <person name="Salamov A.A."/>
            <person name="Schmutz J."/>
            <person name="Selles B."/>
            <person name="Shapiro H."/>
            <person name="Tanguay P."/>
            <person name="Tuskan G.A."/>
            <person name="Henrissat B."/>
            <person name="Van de Peer Y."/>
            <person name="Rouze P."/>
            <person name="Ellis J.G."/>
            <person name="Dodds P.N."/>
            <person name="Schein J.E."/>
            <person name="Zhong S."/>
            <person name="Hamelin R.C."/>
            <person name="Grigoriev I.V."/>
            <person name="Szabo L.J."/>
            <person name="Martin F."/>
        </authorList>
    </citation>
    <scope>NUCLEOTIDE SEQUENCE [LARGE SCALE GENOMIC DNA]</scope>
    <source>
        <strain evidence="3">98AG31 / pathotype 3-4-7</strain>
    </source>
</reference>
<dbReference type="AlphaFoldDB" id="F4S1X8"/>
<evidence type="ECO:0000313" key="3">
    <source>
        <dbReference type="Proteomes" id="UP000001072"/>
    </source>
</evidence>
<feature type="region of interest" description="Disordered" evidence="1">
    <location>
        <begin position="251"/>
        <end position="331"/>
    </location>
</feature>
<dbReference type="GeneID" id="18924267"/>
<accession>F4S1X8</accession>
<protein>
    <submittedName>
        <fullName evidence="2">Uncharacterized protein</fullName>
    </submittedName>
</protein>
<sequence>MASNSNNKLFPETDDPRKKLRAFSRQPTAPPENQQQQEKQMSKKKHEKMQPVIEQNPKRIIVKGYGGSGNQKEGQKTGNQQGRNKKDGQQEEPMTNSLNTDQTTLTGLTTIAENPPTGQSQNTTNEANRTIDQQDLESDSSLEYVGSYQHPEESSDEETSWVKMKEVKREPESSPKEGRKLLTGLVSSPSMRKGKQRETRQPTPGPSRSQAAALLEIREALDKEDYGKHAELMTAYLLRYNPEKIQVLASETEQAPQLREAPTARAANPNPQTAQPSAQVPLKTNPTVHPLPKTSSKSEKAKPSSAVKNIPKGRPMSDEEDEVECQKEGRGGGFVKNGIEFVDGQVPSHHMAQLTVFWDNRIRKFKGYVPVSMFNQAWLYANAQVEGKKASKKKKKDNDSDSEEETYEGLVYPNELRLSYGDWITCFNLMLDYLRRWFDFKKLANKFEGHKRNVENIKAENDDNWMIALRYDILLRRQIWTIRVEGGKVGDPSNALKPFEVS</sequence>
<dbReference type="VEuPathDB" id="FungiDB:MELLADRAFT_111065"/>
<proteinExistence type="predicted"/>
<organism evidence="3">
    <name type="scientific">Melampsora larici-populina (strain 98AG31 / pathotype 3-4-7)</name>
    <name type="common">Poplar leaf rust fungus</name>
    <dbReference type="NCBI Taxonomy" id="747676"/>
    <lineage>
        <taxon>Eukaryota</taxon>
        <taxon>Fungi</taxon>
        <taxon>Dikarya</taxon>
        <taxon>Basidiomycota</taxon>
        <taxon>Pucciniomycotina</taxon>
        <taxon>Pucciniomycetes</taxon>
        <taxon>Pucciniales</taxon>
        <taxon>Melampsoraceae</taxon>
        <taxon>Melampsora</taxon>
    </lineage>
</organism>
<feature type="compositionally biased region" description="Polar residues" evidence="1">
    <location>
        <begin position="269"/>
        <end position="287"/>
    </location>
</feature>
<feature type="compositionally biased region" description="Polar residues" evidence="1">
    <location>
        <begin position="70"/>
        <end position="82"/>
    </location>
</feature>
<gene>
    <name evidence="2" type="ORF">MELLADRAFT_111065</name>
</gene>
<dbReference type="EMBL" id="GL883139">
    <property type="protein sequence ID" value="EGG01363.1"/>
    <property type="molecule type" value="Genomic_DNA"/>
</dbReference>
<feature type="compositionally biased region" description="Basic and acidic residues" evidence="1">
    <location>
        <begin position="163"/>
        <end position="180"/>
    </location>
</feature>
<feature type="compositionally biased region" description="Polar residues" evidence="1">
    <location>
        <begin position="116"/>
        <end position="133"/>
    </location>
</feature>
<feature type="region of interest" description="Disordered" evidence="1">
    <location>
        <begin position="1"/>
        <end position="210"/>
    </location>
</feature>
<dbReference type="InParanoid" id="F4S1X8"/>
<dbReference type="HOGENOM" id="CLU_042077_2_0_1"/>
<feature type="compositionally biased region" description="Low complexity" evidence="1">
    <location>
        <begin position="98"/>
        <end position="110"/>
    </location>
</feature>
<dbReference type="KEGG" id="mlr:MELLADRAFT_111065"/>
<name>F4S1X8_MELLP</name>
<evidence type="ECO:0000313" key="2">
    <source>
        <dbReference type="EMBL" id="EGG01363.1"/>
    </source>
</evidence>
<dbReference type="Proteomes" id="UP000001072">
    <property type="component" value="Unassembled WGS sequence"/>
</dbReference>